<protein>
    <submittedName>
        <fullName evidence="1">Uncharacterized protein</fullName>
    </submittedName>
</protein>
<reference evidence="1" key="1">
    <citation type="submission" date="2018-05" db="EMBL/GenBank/DDBJ databases">
        <authorList>
            <person name="Lanie J.A."/>
            <person name="Ng W.-L."/>
            <person name="Kazmierczak K.M."/>
            <person name="Andrzejewski T.M."/>
            <person name="Davidsen T.M."/>
            <person name="Wayne K.J."/>
            <person name="Tettelin H."/>
            <person name="Glass J.I."/>
            <person name="Rusch D."/>
            <person name="Podicherti R."/>
            <person name="Tsui H.-C.T."/>
            <person name="Winkler M.E."/>
        </authorList>
    </citation>
    <scope>NUCLEOTIDE SEQUENCE</scope>
</reference>
<proteinExistence type="predicted"/>
<evidence type="ECO:0000313" key="1">
    <source>
        <dbReference type="EMBL" id="SVD56963.1"/>
    </source>
</evidence>
<accession>A0A382WDT3</accession>
<dbReference type="AlphaFoldDB" id="A0A382WDT3"/>
<organism evidence="1">
    <name type="scientific">marine metagenome</name>
    <dbReference type="NCBI Taxonomy" id="408172"/>
    <lineage>
        <taxon>unclassified sequences</taxon>
        <taxon>metagenomes</taxon>
        <taxon>ecological metagenomes</taxon>
    </lineage>
</organism>
<sequence length="66" mass="7119">VLLPLVVGVVVAIAMDLVDDLVGIATAVKDGKITIEEQEAIDTRRSNRRWAALRALAGKAPYFTVE</sequence>
<gene>
    <name evidence="1" type="ORF">METZ01_LOCUS409817</name>
</gene>
<dbReference type="EMBL" id="UINC01159075">
    <property type="protein sequence ID" value="SVD56963.1"/>
    <property type="molecule type" value="Genomic_DNA"/>
</dbReference>
<feature type="non-terminal residue" evidence="1">
    <location>
        <position position="1"/>
    </location>
</feature>
<name>A0A382WDT3_9ZZZZ</name>